<evidence type="ECO:0000256" key="1">
    <source>
        <dbReference type="SAM" id="Phobius"/>
    </source>
</evidence>
<comment type="caution">
    <text evidence="2">The sequence shown here is derived from an EMBL/GenBank/DDBJ whole genome shotgun (WGS) entry which is preliminary data.</text>
</comment>
<dbReference type="Proteomes" id="UP000253987">
    <property type="component" value="Unassembled WGS sequence"/>
</dbReference>
<feature type="transmembrane region" description="Helical" evidence="1">
    <location>
        <begin position="64"/>
        <end position="81"/>
    </location>
</feature>
<organism evidence="2 3">
    <name type="scientific">Marinobacter vulgaris</name>
    <dbReference type="NCBI Taxonomy" id="1928331"/>
    <lineage>
        <taxon>Bacteria</taxon>
        <taxon>Pseudomonadati</taxon>
        <taxon>Pseudomonadota</taxon>
        <taxon>Gammaproteobacteria</taxon>
        <taxon>Pseudomonadales</taxon>
        <taxon>Marinobacteraceae</taxon>
        <taxon>Marinobacter</taxon>
    </lineage>
</organism>
<proteinExistence type="predicted"/>
<protein>
    <submittedName>
        <fullName evidence="2">Exopolysaccharide biosynthesis protein</fullName>
    </submittedName>
</protein>
<reference evidence="2 3" key="2">
    <citation type="submission" date="2018-06" db="EMBL/GenBank/DDBJ databases">
        <title>Marinobactersediminissp. nov, a moderately halophilic bacterium isolated from marine solar saltern.</title>
        <authorList>
            <person name="Zhang Y."/>
        </authorList>
    </citation>
    <scope>NUCLEOTIDE SEQUENCE [LARGE SCALE GENOMIC DNA]</scope>
    <source>
        <strain evidence="2 3">F01</strain>
    </source>
</reference>
<dbReference type="PANTHER" id="PTHR41795">
    <property type="entry name" value="EXOPOLYSACCHARIDE SYNTHESIS PROTEIN"/>
    <property type="match status" value="1"/>
</dbReference>
<feature type="transmembrane region" description="Helical" evidence="1">
    <location>
        <begin position="124"/>
        <end position="146"/>
    </location>
</feature>
<feature type="transmembrane region" description="Helical" evidence="1">
    <location>
        <begin position="41"/>
        <end position="58"/>
    </location>
</feature>
<keyword evidence="1" id="KW-0472">Membrane</keyword>
<gene>
    <name evidence="2" type="ORF">DIT71_01820</name>
</gene>
<feature type="transmembrane region" description="Helical" evidence="1">
    <location>
        <begin position="152"/>
        <end position="172"/>
    </location>
</feature>
<evidence type="ECO:0000313" key="3">
    <source>
        <dbReference type="Proteomes" id="UP000253987"/>
    </source>
</evidence>
<keyword evidence="1" id="KW-0812">Transmembrane</keyword>
<dbReference type="Pfam" id="PF06055">
    <property type="entry name" value="ExoD"/>
    <property type="match status" value="1"/>
</dbReference>
<sequence>MERNHNDATNLQQLLEQISQSSANAGQVSVKDILNSVGERSFGPVVLLAGLITIAPLVGDIPGVPTVMGMIVLLTLGQLLFRRHSIWLPAWVSQRSVPQEKLLKGVDWLQKPARFLDRWTGQRLVFLVDGPGLYVMAVICMLVAMIMPAMEVVPFSANGAGAALMAFGLAIVARDGLLAILATSFTVVTVGFVVASLAG</sequence>
<name>A0A2V3ZR95_9GAMM</name>
<dbReference type="PANTHER" id="PTHR41795:SF1">
    <property type="entry name" value="EXOPOLYSACCHARIDE SYNTHESIS PROTEIN"/>
    <property type="match status" value="1"/>
</dbReference>
<dbReference type="EMBL" id="QFWX01000001">
    <property type="protein sequence ID" value="PXX93859.1"/>
    <property type="molecule type" value="Genomic_DNA"/>
</dbReference>
<dbReference type="AlphaFoldDB" id="A0A2V3ZR95"/>
<accession>A0A2V3ZR95</accession>
<feature type="transmembrane region" description="Helical" evidence="1">
    <location>
        <begin position="177"/>
        <end position="198"/>
    </location>
</feature>
<reference evidence="3" key="1">
    <citation type="submission" date="2018-05" db="EMBL/GenBank/DDBJ databases">
        <authorList>
            <person name="Lu D."/>
        </authorList>
    </citation>
    <scope>NUCLEOTIDE SEQUENCE [LARGE SCALE GENOMIC DNA]</scope>
    <source>
        <strain evidence="3">F01</strain>
    </source>
</reference>
<dbReference type="InterPro" id="IPR010331">
    <property type="entry name" value="ExoD"/>
</dbReference>
<dbReference type="OrthoDB" id="8635607at2"/>
<evidence type="ECO:0000313" key="2">
    <source>
        <dbReference type="EMBL" id="PXX93859.1"/>
    </source>
</evidence>
<keyword evidence="3" id="KW-1185">Reference proteome</keyword>
<dbReference type="PIRSF" id="PIRSF033239">
    <property type="entry name" value="ExoD"/>
    <property type="match status" value="1"/>
</dbReference>
<dbReference type="RefSeq" id="WP_114611783.1">
    <property type="nucleotide sequence ID" value="NZ_QFWX01000001.1"/>
</dbReference>
<keyword evidence="1" id="KW-1133">Transmembrane helix</keyword>